<evidence type="ECO:0000256" key="4">
    <source>
        <dbReference type="ARBA" id="ARBA00022801"/>
    </source>
</evidence>
<dbReference type="Pfam" id="PF02272">
    <property type="entry name" value="DHHA1"/>
    <property type="match status" value="1"/>
</dbReference>
<dbReference type="GO" id="GO:0006310">
    <property type="term" value="P:DNA recombination"/>
    <property type="evidence" value="ECO:0007669"/>
    <property type="project" value="InterPro"/>
</dbReference>
<feature type="domain" description="RecJ OB" evidence="8">
    <location>
        <begin position="454"/>
        <end position="561"/>
    </location>
</feature>
<dbReference type="STRING" id="1064535.MELS_2042"/>
<dbReference type="Pfam" id="PF01368">
    <property type="entry name" value="DHH"/>
    <property type="match status" value="1"/>
</dbReference>
<evidence type="ECO:0000259" key="7">
    <source>
        <dbReference type="Pfam" id="PF02272"/>
    </source>
</evidence>
<keyword evidence="3" id="KW-0540">Nuclease</keyword>
<dbReference type="EMBL" id="HE576794">
    <property type="protein sequence ID" value="CCC74259.1"/>
    <property type="molecule type" value="Genomic_DNA"/>
</dbReference>
<evidence type="ECO:0000313" key="9">
    <source>
        <dbReference type="EMBL" id="CCC74259.1"/>
    </source>
</evidence>
<feature type="domain" description="DDH" evidence="6">
    <location>
        <begin position="82"/>
        <end position="228"/>
    </location>
</feature>
<dbReference type="GO" id="GO:0008409">
    <property type="term" value="F:5'-3' exonuclease activity"/>
    <property type="evidence" value="ECO:0007669"/>
    <property type="project" value="InterPro"/>
</dbReference>
<dbReference type="InterPro" id="IPR003156">
    <property type="entry name" value="DHHA1_dom"/>
</dbReference>
<dbReference type="InterPro" id="IPR001667">
    <property type="entry name" value="DDH_dom"/>
</dbReference>
<reference evidence="9 10" key="1">
    <citation type="journal article" date="2011" name="J. Bacteriol.">
        <title>Genome Sequence of the Ruminal Bacterium Megasphaera elsdenii.</title>
        <authorList>
            <person name="Marx H."/>
            <person name="Graf A.B."/>
            <person name="Tatto N."/>
            <person name="Thallinger G.G."/>
            <person name="Mattanovich D."/>
            <person name="Sauer M."/>
        </authorList>
    </citation>
    <scope>NUCLEOTIDE SEQUENCE [LARGE SCALE GENOMIC DNA]</scope>
    <source>
        <strain evidence="9 10">DSM 20460</strain>
    </source>
</reference>
<evidence type="ECO:0000256" key="3">
    <source>
        <dbReference type="ARBA" id="ARBA00022722"/>
    </source>
</evidence>
<feature type="domain" description="DHHA1" evidence="7">
    <location>
        <begin position="347"/>
        <end position="439"/>
    </location>
</feature>
<evidence type="ECO:0000256" key="1">
    <source>
        <dbReference type="ARBA" id="ARBA00005915"/>
    </source>
</evidence>
<keyword evidence="5 9" id="KW-0269">Exonuclease</keyword>
<dbReference type="eggNOG" id="COG0608">
    <property type="taxonomic scope" value="Bacteria"/>
</dbReference>
<comment type="similarity">
    <text evidence="1">Belongs to the RecJ family.</text>
</comment>
<dbReference type="HOGENOM" id="CLU_009736_5_2_9"/>
<evidence type="ECO:0000256" key="2">
    <source>
        <dbReference type="ARBA" id="ARBA00019841"/>
    </source>
</evidence>
<evidence type="ECO:0000259" key="6">
    <source>
        <dbReference type="Pfam" id="PF01368"/>
    </source>
</evidence>
<dbReference type="GO" id="GO:0003676">
    <property type="term" value="F:nucleic acid binding"/>
    <property type="evidence" value="ECO:0007669"/>
    <property type="project" value="InterPro"/>
</dbReference>
<dbReference type="AlphaFoldDB" id="G0VLR1"/>
<organism evidence="9 10">
    <name type="scientific">Megasphaera elsdenii DSM 20460</name>
    <dbReference type="NCBI Taxonomy" id="1064535"/>
    <lineage>
        <taxon>Bacteria</taxon>
        <taxon>Bacillati</taxon>
        <taxon>Bacillota</taxon>
        <taxon>Negativicutes</taxon>
        <taxon>Veillonellales</taxon>
        <taxon>Veillonellaceae</taxon>
        <taxon>Megasphaera</taxon>
    </lineage>
</organism>
<dbReference type="SUPFAM" id="SSF64182">
    <property type="entry name" value="DHH phosphoesterases"/>
    <property type="match status" value="1"/>
</dbReference>
<gene>
    <name evidence="9" type="ORF">MELS_2042</name>
</gene>
<keyword evidence="10" id="KW-1185">Reference proteome</keyword>
<protein>
    <recommendedName>
        <fullName evidence="2">Single-stranded-DNA-specific exonuclease RecJ</fullName>
    </recommendedName>
</protein>
<sequence>MIAMEKRWQFGRPDSGLIQALTEQLHISPVLAQVLANRGIADAGEASHFLHDTLADMADPFLMKGMDAAVQRLEQAITENQRIVIYGDYDVDGITSTSLVYSVLRDLGASPQFYIPERESEGYGLNEGALDQLSRQADLLITVDCGISSYDLVRQFSPVLDMIITDHHEPPDLIPPALAVLNPKQDGCPYPFKELAGAGVAYVLCRALWQHHCQEDLPGYADLAALGTIADLVPLTGENRILVRHGLTAMKEGKRIGIKALLDASNLSGRDITAGRIAFTAAPRLNAAGRISHATKGVELLLETDAAKAAADAAELSHLNTERQDIEHTIAQEAIAQIEGQGRGRDGVLIAYHQGWHVGVIGIAASRLVETYYRPSLVITVRDGIGKGSCRSISGFNMYEALQYAQDLLIQFGGHTMAAGFSVKAENIEALRQRLLDYAAAHMTAADYIPLVHIDKELEPAEVTLDLIAELARLEPYGMGNSRPVFSLTGAVVEEIRPIGREKQHVRLVARGADRTRLSGVAWSQAGLCDAIVEGDVIDVAFQLERNDFNGLSSPQLVIQDVHLPHRHIVLNRAVMVDIYMALKKCIPDWGMPVWQVRRRLAAAQGDCYDVHTIYAAIVVLREIGVLKVRHDDDGPAYYFPILAGKMDLHASPTYELYCKE</sequence>
<dbReference type="InterPro" id="IPR041122">
    <property type="entry name" value="RecJ_OB"/>
</dbReference>
<dbReference type="Gene3D" id="3.10.310.30">
    <property type="match status" value="1"/>
</dbReference>
<accession>G0VLR1</accession>
<dbReference type="InterPro" id="IPR004610">
    <property type="entry name" value="RecJ"/>
</dbReference>
<dbReference type="InterPro" id="IPR051673">
    <property type="entry name" value="SSDNA_exonuclease_RecJ"/>
</dbReference>
<keyword evidence="4" id="KW-0378">Hydrolase</keyword>
<dbReference type="Proteomes" id="UP000010111">
    <property type="component" value="Chromosome"/>
</dbReference>
<evidence type="ECO:0000313" key="10">
    <source>
        <dbReference type="Proteomes" id="UP000010111"/>
    </source>
</evidence>
<dbReference type="PANTHER" id="PTHR30255:SF2">
    <property type="entry name" value="SINGLE-STRANDED-DNA-SPECIFIC EXONUCLEASE RECJ"/>
    <property type="match status" value="1"/>
</dbReference>
<dbReference type="InterPro" id="IPR038763">
    <property type="entry name" value="DHH_sf"/>
</dbReference>
<dbReference type="Pfam" id="PF17768">
    <property type="entry name" value="RecJ_OB"/>
    <property type="match status" value="1"/>
</dbReference>
<dbReference type="NCBIfam" id="TIGR00644">
    <property type="entry name" value="recJ"/>
    <property type="match status" value="1"/>
</dbReference>
<dbReference type="Gene3D" id="3.90.1640.30">
    <property type="match status" value="1"/>
</dbReference>
<evidence type="ECO:0000256" key="5">
    <source>
        <dbReference type="ARBA" id="ARBA00022839"/>
    </source>
</evidence>
<proteinExistence type="inferred from homology"/>
<name>G0VLR1_MEGEL</name>
<evidence type="ECO:0000259" key="8">
    <source>
        <dbReference type="Pfam" id="PF17768"/>
    </source>
</evidence>
<dbReference type="PANTHER" id="PTHR30255">
    <property type="entry name" value="SINGLE-STRANDED-DNA-SPECIFIC EXONUCLEASE RECJ"/>
    <property type="match status" value="1"/>
</dbReference>
<dbReference type="GO" id="GO:0006281">
    <property type="term" value="P:DNA repair"/>
    <property type="evidence" value="ECO:0007669"/>
    <property type="project" value="InterPro"/>
</dbReference>
<dbReference type="KEGG" id="med:MELS_2042"/>